<dbReference type="SUPFAM" id="SSF51735">
    <property type="entry name" value="NAD(P)-binding Rossmann-fold domains"/>
    <property type="match status" value="1"/>
</dbReference>
<organism evidence="3 4">
    <name type="scientific">Amnibacterium setariae</name>
    <dbReference type="NCBI Taxonomy" id="2306585"/>
    <lineage>
        <taxon>Bacteria</taxon>
        <taxon>Bacillati</taxon>
        <taxon>Actinomycetota</taxon>
        <taxon>Actinomycetes</taxon>
        <taxon>Micrococcales</taxon>
        <taxon>Microbacteriaceae</taxon>
        <taxon>Amnibacterium</taxon>
    </lineage>
</organism>
<gene>
    <name evidence="3" type="ORF">D1781_09715</name>
</gene>
<name>A0A3A1U1V8_9MICO</name>
<dbReference type="AlphaFoldDB" id="A0A3A1U1V8"/>
<dbReference type="EMBL" id="QXTG01000002">
    <property type="protein sequence ID" value="RIX27807.1"/>
    <property type="molecule type" value="Genomic_DNA"/>
</dbReference>
<evidence type="ECO:0000256" key="1">
    <source>
        <dbReference type="ARBA" id="ARBA00006484"/>
    </source>
</evidence>
<protein>
    <submittedName>
        <fullName evidence="3">SDR family oxidoreductase</fullName>
    </submittedName>
</protein>
<sequence>MARRFDGRVAIVTGAGSGIGAAIARGLAADGAVVVGVDIDETRLHNVERRIEIGGGLLIPVIEDVTDPTALERVVATAVERRGGLHLAVNNAGIAGPHGLAHEIGVDDWRRTIEVDLNAVFYGMRAEAAAMIESGGGSIVNVSSLLGLVGDADSLAYTAAKHGVTGLTKAAAAGYASHGIRVNSVHPGWVDTALPTHTTREQREVLKARNPMGRLGTPEEAADVVLFLLSDQASFVTGAQYAVDGGFTAI</sequence>
<dbReference type="PROSITE" id="PS00061">
    <property type="entry name" value="ADH_SHORT"/>
    <property type="match status" value="1"/>
</dbReference>
<dbReference type="PRINTS" id="PR00081">
    <property type="entry name" value="GDHRDH"/>
</dbReference>
<dbReference type="CDD" id="cd05233">
    <property type="entry name" value="SDR_c"/>
    <property type="match status" value="1"/>
</dbReference>
<dbReference type="PANTHER" id="PTHR42760:SF133">
    <property type="entry name" value="3-OXOACYL-[ACYL-CARRIER-PROTEIN] REDUCTASE"/>
    <property type="match status" value="1"/>
</dbReference>
<dbReference type="PANTHER" id="PTHR42760">
    <property type="entry name" value="SHORT-CHAIN DEHYDROGENASES/REDUCTASES FAMILY MEMBER"/>
    <property type="match status" value="1"/>
</dbReference>
<dbReference type="PRINTS" id="PR00080">
    <property type="entry name" value="SDRFAMILY"/>
</dbReference>
<dbReference type="OrthoDB" id="517007at2"/>
<comment type="similarity">
    <text evidence="1">Belongs to the short-chain dehydrogenases/reductases (SDR) family.</text>
</comment>
<dbReference type="GO" id="GO:0016616">
    <property type="term" value="F:oxidoreductase activity, acting on the CH-OH group of donors, NAD or NADP as acceptor"/>
    <property type="evidence" value="ECO:0007669"/>
    <property type="project" value="TreeGrafter"/>
</dbReference>
<dbReference type="Pfam" id="PF13561">
    <property type="entry name" value="adh_short_C2"/>
    <property type="match status" value="1"/>
</dbReference>
<proteinExistence type="inferred from homology"/>
<dbReference type="Gene3D" id="3.40.50.720">
    <property type="entry name" value="NAD(P)-binding Rossmann-like Domain"/>
    <property type="match status" value="1"/>
</dbReference>
<reference evidence="4" key="1">
    <citation type="submission" date="2018-09" db="EMBL/GenBank/DDBJ databases">
        <authorList>
            <person name="Kim I."/>
        </authorList>
    </citation>
    <scope>NUCLEOTIDE SEQUENCE [LARGE SCALE GENOMIC DNA]</scope>
    <source>
        <strain evidence="4">DD4a</strain>
    </source>
</reference>
<dbReference type="InterPro" id="IPR002347">
    <property type="entry name" value="SDR_fam"/>
</dbReference>
<accession>A0A3A1U1V8</accession>
<evidence type="ECO:0000313" key="3">
    <source>
        <dbReference type="EMBL" id="RIX27807.1"/>
    </source>
</evidence>
<dbReference type="InterPro" id="IPR036291">
    <property type="entry name" value="NAD(P)-bd_dom_sf"/>
</dbReference>
<dbReference type="Proteomes" id="UP000265742">
    <property type="component" value="Unassembled WGS sequence"/>
</dbReference>
<keyword evidence="2" id="KW-0560">Oxidoreductase</keyword>
<keyword evidence="4" id="KW-1185">Reference proteome</keyword>
<evidence type="ECO:0000313" key="4">
    <source>
        <dbReference type="Proteomes" id="UP000265742"/>
    </source>
</evidence>
<dbReference type="InterPro" id="IPR020904">
    <property type="entry name" value="Sc_DH/Rdtase_CS"/>
</dbReference>
<dbReference type="FunFam" id="3.40.50.720:FF:000084">
    <property type="entry name" value="Short-chain dehydrogenase reductase"/>
    <property type="match status" value="1"/>
</dbReference>
<dbReference type="RefSeq" id="WP_119482116.1">
    <property type="nucleotide sequence ID" value="NZ_QXTG01000002.1"/>
</dbReference>
<comment type="caution">
    <text evidence="3">The sequence shown here is derived from an EMBL/GenBank/DDBJ whole genome shotgun (WGS) entry which is preliminary data.</text>
</comment>
<evidence type="ECO:0000256" key="2">
    <source>
        <dbReference type="ARBA" id="ARBA00023002"/>
    </source>
</evidence>